<reference evidence="1 2" key="1">
    <citation type="submission" date="2016-10" db="EMBL/GenBank/DDBJ databases">
        <authorList>
            <person name="de Groot N.N."/>
        </authorList>
    </citation>
    <scope>NUCLEOTIDE SEQUENCE [LARGE SCALE GENOMIC DNA]</scope>
    <source>
        <strain evidence="1 2">DSM 26130</strain>
    </source>
</reference>
<proteinExistence type="predicted"/>
<sequence length="63" mass="7299">MVRQKVADMLRLLNEHHAAIKCLEWDNDPTIKIQALLDQAFAGDMGHVEPFQKVKDWVAKWVV</sequence>
<accession>A0A1I2D4P9</accession>
<keyword evidence="2" id="KW-1185">Reference proteome</keyword>
<evidence type="ECO:0000313" key="2">
    <source>
        <dbReference type="Proteomes" id="UP000198598"/>
    </source>
</evidence>
<evidence type="ECO:0000313" key="1">
    <source>
        <dbReference type="EMBL" id="SFE75527.1"/>
    </source>
</evidence>
<gene>
    <name evidence="1" type="ORF">SAMN05216167_1198</name>
</gene>
<dbReference type="STRING" id="662367.SAMN05216167_1198"/>
<dbReference type="EMBL" id="FOLQ01000019">
    <property type="protein sequence ID" value="SFE75527.1"/>
    <property type="molecule type" value="Genomic_DNA"/>
</dbReference>
<protein>
    <submittedName>
        <fullName evidence="1">Uncharacterized protein</fullName>
    </submittedName>
</protein>
<organism evidence="1 2">
    <name type="scientific">Spirosoma endophyticum</name>
    <dbReference type="NCBI Taxonomy" id="662367"/>
    <lineage>
        <taxon>Bacteria</taxon>
        <taxon>Pseudomonadati</taxon>
        <taxon>Bacteroidota</taxon>
        <taxon>Cytophagia</taxon>
        <taxon>Cytophagales</taxon>
        <taxon>Cytophagaceae</taxon>
        <taxon>Spirosoma</taxon>
    </lineage>
</organism>
<dbReference type="RefSeq" id="WP_143100776.1">
    <property type="nucleotide sequence ID" value="NZ_FOLQ01000019.1"/>
</dbReference>
<dbReference type="Proteomes" id="UP000198598">
    <property type="component" value="Unassembled WGS sequence"/>
</dbReference>
<dbReference type="AlphaFoldDB" id="A0A1I2D4P9"/>
<name>A0A1I2D4P9_9BACT</name>